<dbReference type="PANTHER" id="PTHR24304">
    <property type="entry name" value="CYTOCHROME P450 FAMILY 7"/>
    <property type="match status" value="1"/>
</dbReference>
<dbReference type="SUPFAM" id="SSF48264">
    <property type="entry name" value="Cytochrome P450"/>
    <property type="match status" value="1"/>
</dbReference>
<evidence type="ECO:0000256" key="6">
    <source>
        <dbReference type="SAM" id="SignalP"/>
    </source>
</evidence>
<dbReference type="InterPro" id="IPR050529">
    <property type="entry name" value="CYP450_sterol_14alpha_dmase"/>
</dbReference>
<dbReference type="GO" id="GO:0005506">
    <property type="term" value="F:iron ion binding"/>
    <property type="evidence" value="ECO:0007669"/>
    <property type="project" value="InterPro"/>
</dbReference>
<evidence type="ECO:0000259" key="7">
    <source>
        <dbReference type="PROSITE" id="PS51012"/>
    </source>
</evidence>
<sequence>MVILMTVLFLILATFFFRKNNSRKNLNLPPVVKSWPLVGALYMLAKDPVNLIRKNYQKHGSVFTVKVFGQSITLLIGPEVSKHFYTAPDSELSQDELRQSTIPMFGPNVFIGAPTELRQQQTQFLLKGLRPQLLRCYVDQIVAEVQDYFSKWLDCGTVNLVHELEHLITLTSSRCLLGRDVRNNLNEEVTALVEDIAGGLRPIKEQKTLLARHGLKIDFDILKEMDVLYRCIKEALRIGITPVIIPRYCHKNFTVSTKEGNEYTIPKGHIVATSLVAAHRVDHVFKDPGRYDPDRHLPAGQKDMPSQPFSFIAFGGGRHTCPGEAFSYLQLKIIWSYLIRNFDLDLVSAFSVGEWDGTDELLVHYKRRHLSI</sequence>
<evidence type="ECO:0000256" key="1">
    <source>
        <dbReference type="ARBA" id="ARBA00010617"/>
    </source>
</evidence>
<proteinExistence type="inferred from homology"/>
<feature type="signal peptide" evidence="6">
    <location>
        <begin position="1"/>
        <end position="22"/>
    </location>
</feature>
<keyword evidence="6" id="KW-0732">Signal</keyword>
<gene>
    <name evidence="8" type="ORF">LUZ62_074905</name>
</gene>
<dbReference type="PANTHER" id="PTHR24304:SF2">
    <property type="entry name" value="24-HYDROXYCHOLESTEROL 7-ALPHA-HYDROXYLASE"/>
    <property type="match status" value="1"/>
</dbReference>
<dbReference type="PROSITE" id="PS51012">
    <property type="entry name" value="ABC_TM2"/>
    <property type="match status" value="1"/>
</dbReference>
<evidence type="ECO:0000313" key="9">
    <source>
        <dbReference type="Proteomes" id="UP001140206"/>
    </source>
</evidence>
<dbReference type="Pfam" id="PF00067">
    <property type="entry name" value="p450"/>
    <property type="match status" value="2"/>
</dbReference>
<keyword evidence="4 5" id="KW-0408">Iron</keyword>
<protein>
    <submittedName>
        <fullName evidence="8">Lanosterol 14-alpha demethylase</fullName>
    </submittedName>
</protein>
<accession>A0AAV8D9K3</accession>
<name>A0AAV8D9K3_9POAL</name>
<dbReference type="GO" id="GO:0020037">
    <property type="term" value="F:heme binding"/>
    <property type="evidence" value="ECO:0007669"/>
    <property type="project" value="InterPro"/>
</dbReference>
<keyword evidence="9" id="KW-1185">Reference proteome</keyword>
<keyword evidence="5" id="KW-0503">Monooxygenase</keyword>
<organism evidence="8 9">
    <name type="scientific">Rhynchospora pubera</name>
    <dbReference type="NCBI Taxonomy" id="906938"/>
    <lineage>
        <taxon>Eukaryota</taxon>
        <taxon>Viridiplantae</taxon>
        <taxon>Streptophyta</taxon>
        <taxon>Embryophyta</taxon>
        <taxon>Tracheophyta</taxon>
        <taxon>Spermatophyta</taxon>
        <taxon>Magnoliopsida</taxon>
        <taxon>Liliopsida</taxon>
        <taxon>Poales</taxon>
        <taxon>Cyperaceae</taxon>
        <taxon>Cyperoideae</taxon>
        <taxon>Rhynchosporeae</taxon>
        <taxon>Rhynchospora</taxon>
    </lineage>
</organism>
<evidence type="ECO:0000313" key="8">
    <source>
        <dbReference type="EMBL" id="KAJ4764530.1"/>
    </source>
</evidence>
<dbReference type="GO" id="GO:0004497">
    <property type="term" value="F:monooxygenase activity"/>
    <property type="evidence" value="ECO:0007669"/>
    <property type="project" value="UniProtKB-KW"/>
</dbReference>
<dbReference type="InterPro" id="IPR017972">
    <property type="entry name" value="Cyt_P450_CS"/>
</dbReference>
<comment type="similarity">
    <text evidence="1 5">Belongs to the cytochrome P450 family.</text>
</comment>
<reference evidence="8" key="1">
    <citation type="submission" date="2022-08" db="EMBL/GenBank/DDBJ databases">
        <authorList>
            <person name="Marques A."/>
        </authorList>
    </citation>
    <scope>NUCLEOTIDE SEQUENCE</scope>
    <source>
        <strain evidence="8">RhyPub2mFocal</strain>
        <tissue evidence="8">Leaves</tissue>
    </source>
</reference>
<dbReference type="EMBL" id="JAMFTS010000004">
    <property type="protein sequence ID" value="KAJ4764530.1"/>
    <property type="molecule type" value="Genomic_DNA"/>
</dbReference>
<evidence type="ECO:0000256" key="3">
    <source>
        <dbReference type="ARBA" id="ARBA00022723"/>
    </source>
</evidence>
<dbReference type="PROSITE" id="PS00086">
    <property type="entry name" value="CYTOCHROME_P450"/>
    <property type="match status" value="1"/>
</dbReference>
<dbReference type="InterPro" id="IPR036396">
    <property type="entry name" value="Cyt_P450_sf"/>
</dbReference>
<dbReference type="InterPro" id="IPR047817">
    <property type="entry name" value="ABC2_TM_bact-type"/>
</dbReference>
<dbReference type="AlphaFoldDB" id="A0AAV8D9K3"/>
<dbReference type="Proteomes" id="UP001140206">
    <property type="component" value="Chromosome 4"/>
</dbReference>
<keyword evidence="5" id="KW-0560">Oxidoreductase</keyword>
<evidence type="ECO:0000256" key="5">
    <source>
        <dbReference type="RuleBase" id="RU000461"/>
    </source>
</evidence>
<feature type="domain" description="ABC transmembrane type-2" evidence="7">
    <location>
        <begin position="1"/>
        <end position="20"/>
    </location>
</feature>
<comment type="caution">
    <text evidence="8">The sequence shown here is derived from an EMBL/GenBank/DDBJ whole genome shotgun (WGS) entry which is preliminary data.</text>
</comment>
<keyword evidence="3 5" id="KW-0479">Metal-binding</keyword>
<feature type="chain" id="PRO_5043956086" evidence="6">
    <location>
        <begin position="23"/>
        <end position="372"/>
    </location>
</feature>
<dbReference type="Gene3D" id="1.10.630.10">
    <property type="entry name" value="Cytochrome P450"/>
    <property type="match status" value="2"/>
</dbReference>
<keyword evidence="2 5" id="KW-0349">Heme</keyword>
<dbReference type="GO" id="GO:0016705">
    <property type="term" value="F:oxidoreductase activity, acting on paired donors, with incorporation or reduction of molecular oxygen"/>
    <property type="evidence" value="ECO:0007669"/>
    <property type="project" value="InterPro"/>
</dbReference>
<evidence type="ECO:0000256" key="2">
    <source>
        <dbReference type="ARBA" id="ARBA00022617"/>
    </source>
</evidence>
<evidence type="ECO:0000256" key="4">
    <source>
        <dbReference type="ARBA" id="ARBA00023004"/>
    </source>
</evidence>
<dbReference type="InterPro" id="IPR001128">
    <property type="entry name" value="Cyt_P450"/>
</dbReference>